<proteinExistence type="predicted"/>
<organism evidence="1 2">
    <name type="scientific">Rubroshorea leprosula</name>
    <dbReference type="NCBI Taxonomy" id="152421"/>
    <lineage>
        <taxon>Eukaryota</taxon>
        <taxon>Viridiplantae</taxon>
        <taxon>Streptophyta</taxon>
        <taxon>Embryophyta</taxon>
        <taxon>Tracheophyta</taxon>
        <taxon>Spermatophyta</taxon>
        <taxon>Magnoliopsida</taxon>
        <taxon>eudicotyledons</taxon>
        <taxon>Gunneridae</taxon>
        <taxon>Pentapetalae</taxon>
        <taxon>rosids</taxon>
        <taxon>malvids</taxon>
        <taxon>Malvales</taxon>
        <taxon>Dipterocarpaceae</taxon>
        <taxon>Rubroshorea</taxon>
    </lineage>
</organism>
<dbReference type="Proteomes" id="UP001054252">
    <property type="component" value="Unassembled WGS sequence"/>
</dbReference>
<evidence type="ECO:0000313" key="1">
    <source>
        <dbReference type="EMBL" id="GKV42786.1"/>
    </source>
</evidence>
<dbReference type="InterPro" id="IPR029058">
    <property type="entry name" value="AB_hydrolase_fold"/>
</dbReference>
<sequence>MINPVAPGAPSLAGLGCSKLLVSVSEKDILWSRGISFYNAVKESGWKGEAELIEVEGEGHAFHIVNYESESAKKFIVRLASFLK</sequence>
<keyword evidence="2" id="KW-1185">Reference proteome</keyword>
<dbReference type="EMBL" id="BPVZ01000161">
    <property type="protein sequence ID" value="GKV42786.1"/>
    <property type="molecule type" value="Genomic_DNA"/>
</dbReference>
<dbReference type="Gene3D" id="3.40.50.1820">
    <property type="entry name" value="alpha/beta hydrolase"/>
    <property type="match status" value="1"/>
</dbReference>
<dbReference type="AlphaFoldDB" id="A0AAV5LZ30"/>
<evidence type="ECO:0008006" key="3">
    <source>
        <dbReference type="Google" id="ProtNLM"/>
    </source>
</evidence>
<gene>
    <name evidence="1" type="ORF">SLEP1_g50153</name>
</gene>
<protein>
    <recommendedName>
        <fullName evidence="3">Alpha/beta hydrolase fold-3 domain-containing protein</fullName>
    </recommendedName>
</protein>
<accession>A0AAV5LZ30</accession>
<dbReference type="SUPFAM" id="SSF53474">
    <property type="entry name" value="alpha/beta-Hydrolases"/>
    <property type="match status" value="1"/>
</dbReference>
<reference evidence="1 2" key="1">
    <citation type="journal article" date="2021" name="Commun. Biol.">
        <title>The genome of Shorea leprosula (Dipterocarpaceae) highlights the ecological relevance of drought in aseasonal tropical rainforests.</title>
        <authorList>
            <person name="Ng K.K.S."/>
            <person name="Kobayashi M.J."/>
            <person name="Fawcett J.A."/>
            <person name="Hatakeyama M."/>
            <person name="Paape T."/>
            <person name="Ng C.H."/>
            <person name="Ang C.C."/>
            <person name="Tnah L.H."/>
            <person name="Lee C.T."/>
            <person name="Nishiyama T."/>
            <person name="Sese J."/>
            <person name="O'Brien M.J."/>
            <person name="Copetti D."/>
            <person name="Mohd Noor M.I."/>
            <person name="Ong R.C."/>
            <person name="Putra M."/>
            <person name="Sireger I.Z."/>
            <person name="Indrioko S."/>
            <person name="Kosugi Y."/>
            <person name="Izuno A."/>
            <person name="Isagi Y."/>
            <person name="Lee S.L."/>
            <person name="Shimizu K.K."/>
        </authorList>
    </citation>
    <scope>NUCLEOTIDE SEQUENCE [LARGE SCALE GENOMIC DNA]</scope>
    <source>
        <strain evidence="1">214</strain>
    </source>
</reference>
<comment type="caution">
    <text evidence="1">The sequence shown here is derived from an EMBL/GenBank/DDBJ whole genome shotgun (WGS) entry which is preliminary data.</text>
</comment>
<name>A0AAV5LZ30_9ROSI</name>
<evidence type="ECO:0000313" key="2">
    <source>
        <dbReference type="Proteomes" id="UP001054252"/>
    </source>
</evidence>